<name>A0A8C2ZA69_CYCLU</name>
<dbReference type="Proteomes" id="UP000694565">
    <property type="component" value="Unplaced"/>
</dbReference>
<dbReference type="GeneTree" id="ENSGT00390000018108"/>
<organism evidence="2 3">
    <name type="scientific">Cyclopterus lumpus</name>
    <name type="common">Lumpsucker</name>
    <dbReference type="NCBI Taxonomy" id="8103"/>
    <lineage>
        <taxon>Eukaryota</taxon>
        <taxon>Metazoa</taxon>
        <taxon>Chordata</taxon>
        <taxon>Craniata</taxon>
        <taxon>Vertebrata</taxon>
        <taxon>Euteleostomi</taxon>
        <taxon>Actinopterygii</taxon>
        <taxon>Neopterygii</taxon>
        <taxon>Teleostei</taxon>
        <taxon>Neoteleostei</taxon>
        <taxon>Acanthomorphata</taxon>
        <taxon>Eupercaria</taxon>
        <taxon>Perciformes</taxon>
        <taxon>Cottioidei</taxon>
        <taxon>Cottales</taxon>
        <taxon>Cyclopteridae</taxon>
        <taxon>Cyclopterus</taxon>
    </lineage>
</organism>
<feature type="region of interest" description="Disordered" evidence="1">
    <location>
        <begin position="42"/>
        <end position="65"/>
    </location>
</feature>
<dbReference type="AlphaFoldDB" id="A0A8C2ZA69"/>
<accession>A0A8C2ZA69</accession>
<dbReference type="Ensembl" id="ENSCLMT00005025384.1">
    <property type="protein sequence ID" value="ENSCLMP00005024272.1"/>
    <property type="gene ID" value="ENSCLMG00005011988.1"/>
</dbReference>
<proteinExistence type="predicted"/>
<evidence type="ECO:0000313" key="3">
    <source>
        <dbReference type="Proteomes" id="UP000694565"/>
    </source>
</evidence>
<sequence length="314" mass="36194">MMTCLCDCFVDCFKAMDNQTLTEIEKNMTSTEDSHVGLVEEFPDSSHTDSETGTITPPGEWTPHPVPRTDQAVTDHLGQLFDHCIQQVSHLETQRNELIQELLCLHKPIMRVVGHLRERLVETKRLLTLAQLDYVAVYEDVKEVKCELFATARDCIQSQVTLAQHEYEVAQSAVTQAHIQSLTQELTQLQEAQQNQQNSLRDQASEPRRPRAMSDVSQCRQASVRLQRRLSGSVTALECWYEPRLVALLKRRQVGEEFLRKSREQAMDLRASLGPLREAMQRLEVQRTCLEQRVTLMEREREESVTQHKVTEVR</sequence>
<evidence type="ECO:0008006" key="4">
    <source>
        <dbReference type="Google" id="ProtNLM"/>
    </source>
</evidence>
<dbReference type="PANTHER" id="PTHR47147">
    <property type="entry name" value="SYNCOILIN"/>
    <property type="match status" value="1"/>
</dbReference>
<evidence type="ECO:0000256" key="1">
    <source>
        <dbReference type="SAM" id="MobiDB-lite"/>
    </source>
</evidence>
<reference evidence="2" key="2">
    <citation type="submission" date="2025-09" db="UniProtKB">
        <authorList>
            <consortium name="Ensembl"/>
        </authorList>
    </citation>
    <scope>IDENTIFICATION</scope>
</reference>
<dbReference type="GO" id="GO:0005882">
    <property type="term" value="C:intermediate filament"/>
    <property type="evidence" value="ECO:0007669"/>
    <property type="project" value="InterPro"/>
</dbReference>
<dbReference type="PANTHER" id="PTHR47147:SF1">
    <property type="entry name" value="SYNCOILIN"/>
    <property type="match status" value="1"/>
</dbReference>
<protein>
    <recommendedName>
        <fullName evidence="4">Syncoilin</fullName>
    </recommendedName>
</protein>
<keyword evidence="3" id="KW-1185">Reference proteome</keyword>
<evidence type="ECO:0000313" key="2">
    <source>
        <dbReference type="Ensembl" id="ENSCLMP00005024272.1"/>
    </source>
</evidence>
<reference evidence="2" key="1">
    <citation type="submission" date="2025-08" db="UniProtKB">
        <authorList>
            <consortium name="Ensembl"/>
        </authorList>
    </citation>
    <scope>IDENTIFICATION</scope>
</reference>
<feature type="region of interest" description="Disordered" evidence="1">
    <location>
        <begin position="193"/>
        <end position="216"/>
    </location>
</feature>
<dbReference type="InterPro" id="IPR027702">
    <property type="entry name" value="Syncoilin"/>
</dbReference>